<dbReference type="SMART" id="SM00793">
    <property type="entry name" value="AgrB"/>
    <property type="match status" value="1"/>
</dbReference>
<evidence type="ECO:0000256" key="5">
    <source>
        <dbReference type="ARBA" id="ARBA00022801"/>
    </source>
</evidence>
<keyword evidence="5 9" id="KW-0378">Hydrolase</keyword>
<dbReference type="EC" id="3.4.-.-" evidence="9"/>
<dbReference type="GO" id="GO:0006508">
    <property type="term" value="P:proteolysis"/>
    <property type="evidence" value="ECO:0007669"/>
    <property type="project" value="UniProtKB-KW"/>
</dbReference>
<dbReference type="GO" id="GO:0008233">
    <property type="term" value="F:peptidase activity"/>
    <property type="evidence" value="ECO:0007669"/>
    <property type="project" value="UniProtKB-KW"/>
</dbReference>
<keyword evidence="3" id="KW-0645">Protease</keyword>
<gene>
    <name evidence="9" type="ORF">MOST_18540</name>
</gene>
<dbReference type="Pfam" id="PF04647">
    <property type="entry name" value="AgrB"/>
    <property type="match status" value="1"/>
</dbReference>
<dbReference type="Proteomes" id="UP000239430">
    <property type="component" value="Unassembled WGS sequence"/>
</dbReference>
<keyword evidence="1" id="KW-1003">Cell membrane</keyword>
<feature type="transmembrane region" description="Helical" evidence="8">
    <location>
        <begin position="107"/>
        <end position="128"/>
    </location>
</feature>
<accession>A0A9X7P5R8</accession>
<reference evidence="9 10" key="1">
    <citation type="submission" date="2018-03" db="EMBL/GenBank/DDBJ databases">
        <title>Genome sequence of Moorella stamsii DSM 26217.</title>
        <authorList>
            <person name="Poehlein A."/>
            <person name="Daniel R."/>
        </authorList>
    </citation>
    <scope>NUCLEOTIDE SEQUENCE [LARGE SCALE GENOMIC DNA]</scope>
    <source>
        <strain evidence="10">DSM 26217</strain>
    </source>
</reference>
<evidence type="ECO:0000256" key="3">
    <source>
        <dbReference type="ARBA" id="ARBA00022670"/>
    </source>
</evidence>
<evidence type="ECO:0000313" key="10">
    <source>
        <dbReference type="Proteomes" id="UP000239430"/>
    </source>
</evidence>
<evidence type="ECO:0000256" key="2">
    <source>
        <dbReference type="ARBA" id="ARBA00022654"/>
    </source>
</evidence>
<evidence type="ECO:0000256" key="8">
    <source>
        <dbReference type="SAM" id="Phobius"/>
    </source>
</evidence>
<dbReference type="GO" id="GO:0009372">
    <property type="term" value="P:quorum sensing"/>
    <property type="evidence" value="ECO:0007669"/>
    <property type="project" value="UniProtKB-KW"/>
</dbReference>
<evidence type="ECO:0000313" key="9">
    <source>
        <dbReference type="EMBL" id="PRR72144.1"/>
    </source>
</evidence>
<name>A0A9X7P5R8_9FIRM</name>
<evidence type="ECO:0000256" key="7">
    <source>
        <dbReference type="ARBA" id="ARBA00023136"/>
    </source>
</evidence>
<evidence type="ECO:0000256" key="6">
    <source>
        <dbReference type="ARBA" id="ARBA00022989"/>
    </source>
</evidence>
<comment type="caution">
    <text evidence="9">The sequence shown here is derived from an EMBL/GenBank/DDBJ whole genome shotgun (WGS) entry which is preliminary data.</text>
</comment>
<keyword evidence="6 8" id="KW-1133">Transmembrane helix</keyword>
<evidence type="ECO:0000256" key="1">
    <source>
        <dbReference type="ARBA" id="ARBA00022475"/>
    </source>
</evidence>
<dbReference type="GO" id="GO:0016020">
    <property type="term" value="C:membrane"/>
    <property type="evidence" value="ECO:0007669"/>
    <property type="project" value="InterPro"/>
</dbReference>
<proteinExistence type="predicted"/>
<organism evidence="9 10">
    <name type="scientific">Neomoorella stamsii</name>
    <dbReference type="NCBI Taxonomy" id="1266720"/>
    <lineage>
        <taxon>Bacteria</taxon>
        <taxon>Bacillati</taxon>
        <taxon>Bacillota</taxon>
        <taxon>Clostridia</taxon>
        <taxon>Neomoorellales</taxon>
        <taxon>Neomoorellaceae</taxon>
        <taxon>Neomoorella</taxon>
    </lineage>
</organism>
<keyword evidence="10" id="KW-1185">Reference proteome</keyword>
<evidence type="ECO:0000256" key="4">
    <source>
        <dbReference type="ARBA" id="ARBA00022692"/>
    </source>
</evidence>
<keyword evidence="2" id="KW-0673">Quorum sensing</keyword>
<feature type="transmembrane region" description="Helical" evidence="8">
    <location>
        <begin position="82"/>
        <end position="101"/>
    </location>
</feature>
<protein>
    <submittedName>
        <fullName evidence="9">AgrB-like protein</fullName>
        <ecNumber evidence="9">3.4.-.-</ecNumber>
    </submittedName>
</protein>
<dbReference type="EMBL" id="PVXL01000046">
    <property type="protein sequence ID" value="PRR72144.1"/>
    <property type="molecule type" value="Genomic_DNA"/>
</dbReference>
<keyword evidence="4 8" id="KW-0812">Transmembrane</keyword>
<feature type="transmembrane region" description="Helical" evidence="8">
    <location>
        <begin position="178"/>
        <end position="200"/>
    </location>
</feature>
<dbReference type="RefSeq" id="WP_054938300.1">
    <property type="nucleotide sequence ID" value="NZ_PVXL01000046.1"/>
</dbReference>
<dbReference type="InterPro" id="IPR006741">
    <property type="entry name" value="AgrB"/>
</dbReference>
<dbReference type="AlphaFoldDB" id="A0A9X7P5R8"/>
<keyword evidence="7 8" id="KW-0472">Membrane</keyword>
<feature type="transmembrane region" description="Helical" evidence="8">
    <location>
        <begin position="153"/>
        <end position="172"/>
    </location>
</feature>
<feature type="transmembrane region" description="Helical" evidence="8">
    <location>
        <begin position="45"/>
        <end position="70"/>
    </location>
</feature>
<sequence length="221" mass="23697">MLSIHYLAQSSAAYLVARLPEGQNKPQVEVVAFGLEVALGASLQLIAFVAVAWYLGLLPEMMAALITMATYRLLAGGVHCSAYYRCLILSLLTLVLLASLGRWLASILGGSLMVGVVAVFAASLVIAWRRAPADTAAAPIINPVRRARLKKACYLWLVLWLAVVSLGYYLGWPGSSTLASSLMALVFQGFALTPPGFAVVGRADGLLKRLLPLDKKLEGRR</sequence>